<keyword evidence="13" id="KW-1185">Reference proteome</keyword>
<dbReference type="GO" id="GO:0006782">
    <property type="term" value="P:protoporphyrinogen IX biosynthetic process"/>
    <property type="evidence" value="ECO:0007669"/>
    <property type="project" value="UniProtKB-UniPathway"/>
</dbReference>
<evidence type="ECO:0000256" key="3">
    <source>
        <dbReference type="ARBA" id="ARBA00012053"/>
    </source>
</evidence>
<dbReference type="GO" id="GO:0004655">
    <property type="term" value="F:porphobilinogen synthase activity"/>
    <property type="evidence" value="ECO:0007669"/>
    <property type="project" value="UniProtKB-EC"/>
</dbReference>
<evidence type="ECO:0000256" key="10">
    <source>
        <dbReference type="ARBA" id="ARBA00047651"/>
    </source>
</evidence>
<dbReference type="Gene3D" id="3.20.20.70">
    <property type="entry name" value="Aldolase class I"/>
    <property type="match status" value="1"/>
</dbReference>
<comment type="subunit">
    <text evidence="8">Homooctamer; active form. Homohexamer; low activity form.</text>
</comment>
<evidence type="ECO:0000256" key="7">
    <source>
        <dbReference type="ARBA" id="ARBA00025628"/>
    </source>
</evidence>
<gene>
    <name evidence="12" type="ORF">G5714_004248</name>
</gene>
<evidence type="ECO:0000256" key="1">
    <source>
        <dbReference type="ARBA" id="ARBA00004694"/>
    </source>
</evidence>
<evidence type="ECO:0000313" key="13">
    <source>
        <dbReference type="Proteomes" id="UP000579812"/>
    </source>
</evidence>
<dbReference type="GO" id="GO:0008270">
    <property type="term" value="F:zinc ion binding"/>
    <property type="evidence" value="ECO:0007669"/>
    <property type="project" value="TreeGrafter"/>
</dbReference>
<comment type="similarity">
    <text evidence="2 11">Belongs to the ALAD family.</text>
</comment>
<comment type="caution">
    <text evidence="12">The sequence shown here is derived from an EMBL/GenBank/DDBJ whole genome shotgun (WGS) entry which is preliminary data.</text>
</comment>
<dbReference type="SMART" id="SM01004">
    <property type="entry name" value="ALAD"/>
    <property type="match status" value="1"/>
</dbReference>
<dbReference type="PRINTS" id="PR00144">
    <property type="entry name" value="DALDHYDRTASE"/>
</dbReference>
<evidence type="ECO:0000313" key="12">
    <source>
        <dbReference type="EMBL" id="KAF4114025.1"/>
    </source>
</evidence>
<evidence type="ECO:0000256" key="9">
    <source>
        <dbReference type="ARBA" id="ARBA00032837"/>
    </source>
</evidence>
<dbReference type="SUPFAM" id="SSF51569">
    <property type="entry name" value="Aldolase"/>
    <property type="match status" value="1"/>
</dbReference>
<accession>A0A7J6D4I4</accession>
<evidence type="ECO:0000256" key="8">
    <source>
        <dbReference type="ARBA" id="ARBA00025861"/>
    </source>
</evidence>
<keyword evidence="6" id="KW-0627">Porphyrin biosynthesis</keyword>
<comment type="catalytic activity">
    <reaction evidence="10">
        <text>2 5-aminolevulinate = porphobilinogen + 2 H2O + H(+)</text>
        <dbReference type="Rhea" id="RHEA:24064"/>
        <dbReference type="ChEBI" id="CHEBI:15377"/>
        <dbReference type="ChEBI" id="CHEBI:15378"/>
        <dbReference type="ChEBI" id="CHEBI:58126"/>
        <dbReference type="ChEBI" id="CHEBI:356416"/>
        <dbReference type="EC" id="4.2.1.24"/>
    </reaction>
</comment>
<dbReference type="Pfam" id="PF00490">
    <property type="entry name" value="ALAD"/>
    <property type="match status" value="1"/>
</dbReference>
<keyword evidence="5" id="KW-0456">Lyase</keyword>
<dbReference type="PANTHER" id="PTHR11458:SF0">
    <property type="entry name" value="DELTA-AMINOLEVULINIC ACID DEHYDRATASE"/>
    <property type="match status" value="1"/>
</dbReference>
<evidence type="ECO:0000256" key="11">
    <source>
        <dbReference type="RuleBase" id="RU004161"/>
    </source>
</evidence>
<protein>
    <recommendedName>
        <fullName evidence="3">porphobilinogen synthase</fullName>
        <ecNumber evidence="3">4.2.1.24</ecNumber>
    </recommendedName>
    <alternativeName>
        <fullName evidence="9">Porphobilinogen synthase</fullName>
    </alternativeName>
</protein>
<dbReference type="InterPro" id="IPR001731">
    <property type="entry name" value="ALAD"/>
</dbReference>
<dbReference type="GO" id="GO:0005829">
    <property type="term" value="C:cytosol"/>
    <property type="evidence" value="ECO:0007669"/>
    <property type="project" value="TreeGrafter"/>
</dbReference>
<comment type="pathway">
    <text evidence="1">Porphyrin-containing compound metabolism; protoporphyrin-IX biosynthesis; coproporphyrinogen-III from 5-aminolevulinate: step 1/4.</text>
</comment>
<dbReference type="EC" id="4.2.1.24" evidence="3"/>
<proteinExistence type="inferred from homology"/>
<reference evidence="12 13" key="1">
    <citation type="submission" date="2020-04" db="EMBL/GenBank/DDBJ databases">
        <title>Chromosome-level genome assembly of a cyprinid fish Onychostoma macrolepis by integration of Nanopore Sequencing, Bionano and Hi-C technology.</title>
        <authorList>
            <person name="Wang D."/>
        </authorList>
    </citation>
    <scope>NUCLEOTIDE SEQUENCE [LARGE SCALE GENOMIC DNA]</scope>
    <source>
        <strain evidence="12">SWU-2019</strain>
        <tissue evidence="12">Muscle</tissue>
    </source>
</reference>
<dbReference type="EMBL" id="JAAMOB010000004">
    <property type="protein sequence ID" value="KAF4114025.1"/>
    <property type="molecule type" value="Genomic_DNA"/>
</dbReference>
<dbReference type="Proteomes" id="UP000579812">
    <property type="component" value="Unassembled WGS sequence"/>
</dbReference>
<organism evidence="12 13">
    <name type="scientific">Onychostoma macrolepis</name>
    <dbReference type="NCBI Taxonomy" id="369639"/>
    <lineage>
        <taxon>Eukaryota</taxon>
        <taxon>Metazoa</taxon>
        <taxon>Chordata</taxon>
        <taxon>Craniata</taxon>
        <taxon>Vertebrata</taxon>
        <taxon>Euteleostomi</taxon>
        <taxon>Actinopterygii</taxon>
        <taxon>Neopterygii</taxon>
        <taxon>Teleostei</taxon>
        <taxon>Ostariophysi</taxon>
        <taxon>Cypriniformes</taxon>
        <taxon>Cyprinidae</taxon>
        <taxon>Acrossocheilinae</taxon>
        <taxon>Onychostoma</taxon>
    </lineage>
</organism>
<keyword evidence="4" id="KW-0350">Heme biosynthesis</keyword>
<evidence type="ECO:0000256" key="5">
    <source>
        <dbReference type="ARBA" id="ARBA00023239"/>
    </source>
</evidence>
<comment type="function">
    <text evidence="7">Catalyzes an early step in the biosynthesis of tetrapyrroles. Binds two molecules of 5-aminolevulinate per subunit, each at a distinct site, and catalyzes their condensation to form porphobilinogen.</text>
</comment>
<dbReference type="AlphaFoldDB" id="A0A7J6D4I4"/>
<name>A0A7J6D4I4_9TELE</name>
<evidence type="ECO:0000256" key="2">
    <source>
        <dbReference type="ARBA" id="ARBA00008055"/>
    </source>
</evidence>
<dbReference type="PANTHER" id="PTHR11458">
    <property type="entry name" value="DELTA-AMINOLEVULINIC ACID DEHYDRATASE"/>
    <property type="match status" value="1"/>
</dbReference>
<dbReference type="UniPathway" id="UPA00251">
    <property type="reaction ID" value="UER00318"/>
</dbReference>
<sequence>MPDEEILHEDGSLDNAVSCLGLAEVALAYARAGCHIITPSDMMDGRIAAIKQALIANNLGNKVSVLSYSAKFTSCYYGPFR</sequence>
<evidence type="ECO:0000256" key="6">
    <source>
        <dbReference type="ARBA" id="ARBA00023244"/>
    </source>
</evidence>
<evidence type="ECO:0000256" key="4">
    <source>
        <dbReference type="ARBA" id="ARBA00023133"/>
    </source>
</evidence>
<dbReference type="InterPro" id="IPR013785">
    <property type="entry name" value="Aldolase_TIM"/>
</dbReference>